<evidence type="ECO:0000256" key="1">
    <source>
        <dbReference type="SAM" id="Phobius"/>
    </source>
</evidence>
<feature type="domain" description="LysM" evidence="2">
    <location>
        <begin position="172"/>
        <end position="216"/>
    </location>
</feature>
<dbReference type="InterPro" id="IPR018392">
    <property type="entry name" value="LysM"/>
</dbReference>
<dbReference type="Proteomes" id="UP000230179">
    <property type="component" value="Unassembled WGS sequence"/>
</dbReference>
<dbReference type="CDD" id="cd12797">
    <property type="entry name" value="M23_peptidase"/>
    <property type="match status" value="1"/>
</dbReference>
<comment type="caution">
    <text evidence="3">The sequence shown here is derived from an EMBL/GenBank/DDBJ whole genome shotgun (WGS) entry which is preliminary data.</text>
</comment>
<protein>
    <recommendedName>
        <fullName evidence="2">LysM domain-containing protein</fullName>
    </recommendedName>
</protein>
<keyword evidence="1" id="KW-0812">Transmembrane</keyword>
<dbReference type="EMBL" id="PFBL01000021">
    <property type="protein sequence ID" value="PIR83021.1"/>
    <property type="molecule type" value="Genomic_DNA"/>
</dbReference>
<dbReference type="InterPro" id="IPR011055">
    <property type="entry name" value="Dup_hybrid_motif"/>
</dbReference>
<dbReference type="SMART" id="SM00257">
    <property type="entry name" value="LysM"/>
    <property type="match status" value="2"/>
</dbReference>
<evidence type="ECO:0000313" key="4">
    <source>
        <dbReference type="Proteomes" id="UP000230179"/>
    </source>
</evidence>
<organism evidence="3 4">
    <name type="scientific">Candidatus Kaiserbacteria bacterium CG10_big_fil_rev_8_21_14_0_10_56_12</name>
    <dbReference type="NCBI Taxonomy" id="1974611"/>
    <lineage>
        <taxon>Bacteria</taxon>
        <taxon>Candidatus Kaiseribacteriota</taxon>
    </lineage>
</organism>
<dbReference type="Pfam" id="PF01476">
    <property type="entry name" value="LysM"/>
    <property type="match status" value="2"/>
</dbReference>
<dbReference type="CDD" id="cd00118">
    <property type="entry name" value="LysM"/>
    <property type="match status" value="2"/>
</dbReference>
<dbReference type="Gene3D" id="3.10.350.10">
    <property type="entry name" value="LysM domain"/>
    <property type="match status" value="2"/>
</dbReference>
<dbReference type="PROSITE" id="PS51782">
    <property type="entry name" value="LYSM"/>
    <property type="match status" value="2"/>
</dbReference>
<dbReference type="Gene3D" id="2.70.70.10">
    <property type="entry name" value="Glucose Permease (Domain IIA)"/>
    <property type="match status" value="1"/>
</dbReference>
<dbReference type="PANTHER" id="PTHR21666:SF270">
    <property type="entry name" value="MUREIN HYDROLASE ACTIVATOR ENVC"/>
    <property type="match status" value="1"/>
</dbReference>
<dbReference type="InterPro" id="IPR050570">
    <property type="entry name" value="Cell_wall_metabolism_enzyme"/>
</dbReference>
<evidence type="ECO:0000259" key="2">
    <source>
        <dbReference type="PROSITE" id="PS51782"/>
    </source>
</evidence>
<gene>
    <name evidence="3" type="ORF">COU19_02550</name>
</gene>
<dbReference type="AlphaFoldDB" id="A0A2H0U9D1"/>
<feature type="transmembrane region" description="Helical" evidence="1">
    <location>
        <begin position="30"/>
        <end position="56"/>
    </location>
</feature>
<keyword evidence="1" id="KW-0472">Membrane</keyword>
<accession>A0A2H0U9D1</accession>
<dbReference type="GO" id="GO:0004222">
    <property type="term" value="F:metalloendopeptidase activity"/>
    <property type="evidence" value="ECO:0007669"/>
    <property type="project" value="TreeGrafter"/>
</dbReference>
<feature type="domain" description="LysM" evidence="2">
    <location>
        <begin position="122"/>
        <end position="166"/>
    </location>
</feature>
<keyword evidence="1" id="KW-1133">Transmembrane helix</keyword>
<dbReference type="InterPro" id="IPR016047">
    <property type="entry name" value="M23ase_b-sheet_dom"/>
</dbReference>
<dbReference type="SUPFAM" id="SSF51261">
    <property type="entry name" value="Duplicated hybrid motif"/>
    <property type="match status" value="1"/>
</dbReference>
<reference evidence="4" key="1">
    <citation type="submission" date="2017-09" db="EMBL/GenBank/DDBJ databases">
        <title>Depth-based differentiation of microbial function through sediment-hosted aquifers and enrichment of novel symbionts in the deep terrestrial subsurface.</title>
        <authorList>
            <person name="Probst A.J."/>
            <person name="Ladd B."/>
            <person name="Jarett J.K."/>
            <person name="Geller-Mcgrath D.E."/>
            <person name="Sieber C.M.K."/>
            <person name="Emerson J.B."/>
            <person name="Anantharaman K."/>
            <person name="Thomas B.C."/>
            <person name="Malmstrom R."/>
            <person name="Stieglmeier M."/>
            <person name="Klingl A."/>
            <person name="Woyke T."/>
            <person name="Ryan C.M."/>
            <person name="Banfield J.F."/>
        </authorList>
    </citation>
    <scope>NUCLEOTIDE SEQUENCE [LARGE SCALE GENOMIC DNA]</scope>
</reference>
<dbReference type="PANTHER" id="PTHR21666">
    <property type="entry name" value="PEPTIDASE-RELATED"/>
    <property type="match status" value="1"/>
</dbReference>
<sequence length="364" mass="37496">MAYIREYVGHSCMFRTAAHPGLSIKSTRNFFILGVASLAFAAAVLPHTTSAFWPFYKSADAAADSLVPSSTTPALVATTNSDPNAGLEVPLTTSGDSALVSYSGPSGTLADVADAPQSDTISVYVVREGDTLSVIARMFRVSVNTIIWANNLKSAKDIHVGQTLVILPISGVKRTIVKGDTLKSIAKKYDADANEIAQFNGLDPASSLAVGSTIIIPGGEVAPSVSAKPSSSHSVGAEPYLGGGGPALKGYYSNPLPGARLSQGLHGHNAVDFGASRGTPIHAAADGTVIIARNSGWNGGYGNYVVISHKNGTQTLYAHMTHGIVTPGQAVSAGQVIGYVGSTGKSTGNHIHFEVRGAANPFAH</sequence>
<name>A0A2H0U9D1_9BACT</name>
<evidence type="ECO:0000313" key="3">
    <source>
        <dbReference type="EMBL" id="PIR83021.1"/>
    </source>
</evidence>
<dbReference type="InterPro" id="IPR036779">
    <property type="entry name" value="LysM_dom_sf"/>
</dbReference>
<proteinExistence type="predicted"/>
<dbReference type="Pfam" id="PF01551">
    <property type="entry name" value="Peptidase_M23"/>
    <property type="match status" value="1"/>
</dbReference>